<dbReference type="InterPro" id="IPR019734">
    <property type="entry name" value="TPR_rpt"/>
</dbReference>
<feature type="repeat" description="TPR" evidence="5">
    <location>
        <begin position="651"/>
        <end position="684"/>
    </location>
</feature>
<dbReference type="PROSITE" id="PS50005">
    <property type="entry name" value="TPR"/>
    <property type="match status" value="2"/>
</dbReference>
<feature type="transmembrane region" description="Helical" evidence="6">
    <location>
        <begin position="169"/>
        <end position="188"/>
    </location>
</feature>
<dbReference type="AlphaFoldDB" id="A0A5C6CLL3"/>
<evidence type="ECO:0000256" key="3">
    <source>
        <dbReference type="ARBA" id="ARBA00022989"/>
    </source>
</evidence>
<feature type="transmembrane region" description="Helical" evidence="6">
    <location>
        <begin position="450"/>
        <end position="470"/>
    </location>
</feature>
<feature type="transmembrane region" description="Helical" evidence="6">
    <location>
        <begin position="254"/>
        <end position="271"/>
    </location>
</feature>
<feature type="transmembrane region" description="Helical" evidence="6">
    <location>
        <begin position="21"/>
        <end position="41"/>
    </location>
</feature>
<feature type="transmembrane region" description="Helical" evidence="6">
    <location>
        <begin position="78"/>
        <end position="99"/>
    </location>
</feature>
<evidence type="ECO:0000256" key="2">
    <source>
        <dbReference type="ARBA" id="ARBA00022692"/>
    </source>
</evidence>
<feature type="transmembrane region" description="Helical" evidence="6">
    <location>
        <begin position="208"/>
        <end position="233"/>
    </location>
</feature>
<dbReference type="EMBL" id="SJPS01000004">
    <property type="protein sequence ID" value="TWU25783.1"/>
    <property type="molecule type" value="Genomic_DNA"/>
</dbReference>
<feature type="transmembrane region" description="Helical" evidence="6">
    <location>
        <begin position="394"/>
        <end position="412"/>
    </location>
</feature>
<organism evidence="8 9">
    <name type="scientific">Bythopirellula polymerisocia</name>
    <dbReference type="NCBI Taxonomy" id="2528003"/>
    <lineage>
        <taxon>Bacteria</taxon>
        <taxon>Pseudomonadati</taxon>
        <taxon>Planctomycetota</taxon>
        <taxon>Planctomycetia</taxon>
        <taxon>Pirellulales</taxon>
        <taxon>Lacipirellulaceae</taxon>
        <taxon>Bythopirellula</taxon>
    </lineage>
</organism>
<evidence type="ECO:0000313" key="8">
    <source>
        <dbReference type="EMBL" id="TWU25783.1"/>
    </source>
</evidence>
<protein>
    <submittedName>
        <fullName evidence="8">O-Antigen ligase</fullName>
    </submittedName>
</protein>
<keyword evidence="2 6" id="KW-0812">Transmembrane</keyword>
<feature type="transmembrane region" description="Helical" evidence="6">
    <location>
        <begin position="303"/>
        <end position="325"/>
    </location>
</feature>
<dbReference type="PANTHER" id="PTHR37422:SF23">
    <property type="entry name" value="TEICHURONIC ACID BIOSYNTHESIS PROTEIN TUAE"/>
    <property type="match status" value="1"/>
</dbReference>
<feature type="transmembrane region" description="Helical" evidence="6">
    <location>
        <begin position="490"/>
        <end position="510"/>
    </location>
</feature>
<dbReference type="InterPro" id="IPR011990">
    <property type="entry name" value="TPR-like_helical_dom_sf"/>
</dbReference>
<name>A0A5C6CLL3_9BACT</name>
<dbReference type="SUPFAM" id="SSF48452">
    <property type="entry name" value="TPR-like"/>
    <property type="match status" value="1"/>
</dbReference>
<evidence type="ECO:0000256" key="6">
    <source>
        <dbReference type="SAM" id="Phobius"/>
    </source>
</evidence>
<dbReference type="GO" id="GO:0016020">
    <property type="term" value="C:membrane"/>
    <property type="evidence" value="ECO:0007669"/>
    <property type="project" value="UniProtKB-SubCell"/>
</dbReference>
<keyword evidence="9" id="KW-1185">Reference proteome</keyword>
<keyword evidence="3 6" id="KW-1133">Transmembrane helix</keyword>
<evidence type="ECO:0000259" key="7">
    <source>
        <dbReference type="Pfam" id="PF04932"/>
    </source>
</evidence>
<evidence type="ECO:0000256" key="1">
    <source>
        <dbReference type="ARBA" id="ARBA00004141"/>
    </source>
</evidence>
<evidence type="ECO:0000313" key="9">
    <source>
        <dbReference type="Proteomes" id="UP000318437"/>
    </source>
</evidence>
<dbReference type="PANTHER" id="PTHR37422">
    <property type="entry name" value="TEICHURONIC ACID BIOSYNTHESIS PROTEIN TUAE"/>
    <property type="match status" value="1"/>
</dbReference>
<keyword evidence="8" id="KW-0436">Ligase</keyword>
<sequence>MNNPSGVLVADWRTSESTWDWAVLVLLTGLLLFMPLSLGAVEAWSELVVVLVAAGLSLCLILRSLLDRQFHVIKSWVYLTLAVILGLIVFQLVPLPAGLVSTIAPHTMEVRAQFLGESGSAPAGGFAKLSLYPYQTAHDLRMALIFVTLFVTVSCSFKTSQQIIRFLKVLFAVGCIEAGLSLLQILTMSHKIHWLYAERATVVTSGSFINYSHFCQFINLALGAGLALLLVRLKEDKREDQFHTVGLGGIRWERYLRLLGGLVLCALAVLMSMSRNGAISLFVATAVIGGLLYYRGELSTRGWLLGMAPWCVLIVLFFTSFDLVYDRLATLEDGSSLEGRLEMTSGTLSAWRDFPLWGSGLGTYEFVFPLYDPAVSPVVAEHADNDWAQLLEEFGLVGAAAVVAFLASVLIIARKLLFRGRTILSVAVFGLCLGLIATAIHSLSDFGQHLPAVFAMTAAVSGLILAIANYESSKRRDHKRRSSSGKHSPLLNVAWGIALGIGWVAVWGWALSGAYAAYRAEAWTNIFLAMQSRIQQAEDPVSDQDYVDLLNAAEQAALAEPDNALLAYQLNLVRWRSISRTRDPETGQLLLHPDALPIVEQIADELARSRRLCPTFGPPYALEGELRLFVLQQPAGEQLIRQAAELAPYDALTCLTAGQMAAQQGDTEEARSWLDRAVALDPNQFSHVASLYLEVLKRPELAEALAGEDHRKISQLIALLNVEDADPEYAQLAETLRSRRQAKLRALADSGAASASEYIQMATLENQQENYAAAIPYFNRALALDYGQVGWRLALAQTLAKVGQHEAAIREAKICLRLRPGYPAATRLIEEVSVLPIKSPSPGPE</sequence>
<keyword evidence="5" id="KW-0802">TPR repeat</keyword>
<gene>
    <name evidence="8" type="ORF">Pla144_29950</name>
</gene>
<dbReference type="InterPro" id="IPR007016">
    <property type="entry name" value="O-antigen_ligase-rel_domated"/>
</dbReference>
<dbReference type="GO" id="GO:0016874">
    <property type="term" value="F:ligase activity"/>
    <property type="evidence" value="ECO:0007669"/>
    <property type="project" value="UniProtKB-KW"/>
</dbReference>
<dbReference type="RefSeq" id="WP_146451356.1">
    <property type="nucleotide sequence ID" value="NZ_SJPS01000004.1"/>
</dbReference>
<dbReference type="Gene3D" id="1.25.40.10">
    <property type="entry name" value="Tetratricopeptide repeat domain"/>
    <property type="match status" value="2"/>
</dbReference>
<keyword evidence="4 6" id="KW-0472">Membrane</keyword>
<dbReference type="Pfam" id="PF13181">
    <property type="entry name" value="TPR_8"/>
    <property type="match status" value="1"/>
</dbReference>
<feature type="transmembrane region" description="Helical" evidence="6">
    <location>
        <begin position="277"/>
        <end position="294"/>
    </location>
</feature>
<dbReference type="InterPro" id="IPR051533">
    <property type="entry name" value="WaaL-like"/>
</dbReference>
<accession>A0A5C6CLL3</accession>
<evidence type="ECO:0000256" key="5">
    <source>
        <dbReference type="PROSITE-ProRule" id="PRU00339"/>
    </source>
</evidence>
<feature type="transmembrane region" description="Helical" evidence="6">
    <location>
        <begin position="140"/>
        <end position="157"/>
    </location>
</feature>
<comment type="caution">
    <text evidence="8">The sequence shown here is derived from an EMBL/GenBank/DDBJ whole genome shotgun (WGS) entry which is preliminary data.</text>
</comment>
<proteinExistence type="predicted"/>
<evidence type="ECO:0000256" key="4">
    <source>
        <dbReference type="ARBA" id="ARBA00023136"/>
    </source>
</evidence>
<dbReference type="Proteomes" id="UP000318437">
    <property type="component" value="Unassembled WGS sequence"/>
</dbReference>
<comment type="subcellular location">
    <subcellularLocation>
        <location evidence="1">Membrane</location>
        <topology evidence="1">Multi-pass membrane protein</topology>
    </subcellularLocation>
</comment>
<dbReference type="OrthoDB" id="5469233at2"/>
<dbReference type="Pfam" id="PF04932">
    <property type="entry name" value="Wzy_C"/>
    <property type="match status" value="1"/>
</dbReference>
<feature type="transmembrane region" description="Helical" evidence="6">
    <location>
        <begin position="424"/>
        <end position="444"/>
    </location>
</feature>
<feature type="transmembrane region" description="Helical" evidence="6">
    <location>
        <begin position="47"/>
        <end position="66"/>
    </location>
</feature>
<reference evidence="8 9" key="1">
    <citation type="submission" date="2019-02" db="EMBL/GenBank/DDBJ databases">
        <title>Deep-cultivation of Planctomycetes and their phenomic and genomic characterization uncovers novel biology.</title>
        <authorList>
            <person name="Wiegand S."/>
            <person name="Jogler M."/>
            <person name="Boedeker C."/>
            <person name="Pinto D."/>
            <person name="Vollmers J."/>
            <person name="Rivas-Marin E."/>
            <person name="Kohn T."/>
            <person name="Peeters S.H."/>
            <person name="Heuer A."/>
            <person name="Rast P."/>
            <person name="Oberbeckmann S."/>
            <person name="Bunk B."/>
            <person name="Jeske O."/>
            <person name="Meyerdierks A."/>
            <person name="Storesund J.E."/>
            <person name="Kallscheuer N."/>
            <person name="Luecker S."/>
            <person name="Lage O.M."/>
            <person name="Pohl T."/>
            <person name="Merkel B.J."/>
            <person name="Hornburger P."/>
            <person name="Mueller R.-W."/>
            <person name="Bruemmer F."/>
            <person name="Labrenz M."/>
            <person name="Spormann A.M."/>
            <person name="Op Den Camp H."/>
            <person name="Overmann J."/>
            <person name="Amann R."/>
            <person name="Jetten M.S.M."/>
            <person name="Mascher T."/>
            <person name="Medema M.H."/>
            <person name="Devos D.P."/>
            <person name="Kaster A.-K."/>
            <person name="Ovreas L."/>
            <person name="Rohde M."/>
            <person name="Galperin M.Y."/>
            <person name="Jogler C."/>
        </authorList>
    </citation>
    <scope>NUCLEOTIDE SEQUENCE [LARGE SCALE GENOMIC DNA]</scope>
    <source>
        <strain evidence="8 9">Pla144</strain>
    </source>
</reference>
<dbReference type="SMART" id="SM00028">
    <property type="entry name" value="TPR"/>
    <property type="match status" value="3"/>
</dbReference>
<feature type="domain" description="O-antigen ligase-related" evidence="7">
    <location>
        <begin position="261"/>
        <end position="402"/>
    </location>
</feature>
<feature type="repeat" description="TPR" evidence="5">
    <location>
        <begin position="755"/>
        <end position="788"/>
    </location>
</feature>